<dbReference type="AlphaFoldDB" id="A0A6G1VPU2"/>
<dbReference type="PANTHER" id="PTHR12905:SF0">
    <property type="entry name" value="CALCINEURIN-LIKE PHOSPHOESTERASE DOMAIN-CONTAINING PROTEIN"/>
    <property type="match status" value="1"/>
</dbReference>
<dbReference type="EMBL" id="VZAH01000092">
    <property type="protein sequence ID" value="MQP14651.1"/>
    <property type="molecule type" value="Genomic_DNA"/>
</dbReference>
<evidence type="ECO:0000313" key="2">
    <source>
        <dbReference type="EMBL" id="MQP14651.1"/>
    </source>
</evidence>
<dbReference type="CDD" id="cd07379">
    <property type="entry name" value="MPP_239FB"/>
    <property type="match status" value="1"/>
</dbReference>
<dbReference type="InterPro" id="IPR004843">
    <property type="entry name" value="Calcineurin-like_PHP"/>
</dbReference>
<sequence length="197" mass="22104">MKILHISDTHSHHRQLQDLPAADVIVHSGDFTMAGTEAEVIDFMEWFCALPYKHKVFIAGNHDDCLFGADINGLPENCHYLYGNGVTIEGIKFFGIPMFVEDDISGNYTKMLENIPSNTDVLITHQPPYLIMDESAGLHYGSRTLLDAVKRIKPEAHLFGHIHNAYGMSECSTVLFSNASIVTENYEFCNQPNMINL</sequence>
<dbReference type="GO" id="GO:0016787">
    <property type="term" value="F:hydrolase activity"/>
    <property type="evidence" value="ECO:0007669"/>
    <property type="project" value="InterPro"/>
</dbReference>
<name>A0A6G1VPU2_9BACT</name>
<feature type="domain" description="Calcineurin-like phosphoesterase" evidence="1">
    <location>
        <begin position="1"/>
        <end position="164"/>
    </location>
</feature>
<dbReference type="RefSeq" id="WP_153090320.1">
    <property type="nucleotide sequence ID" value="NZ_VZAH01000092.1"/>
</dbReference>
<dbReference type="InterPro" id="IPR051693">
    <property type="entry name" value="UPF0046_metallophosphoest"/>
</dbReference>
<dbReference type="OrthoDB" id="332939at2"/>
<dbReference type="Pfam" id="PF00149">
    <property type="entry name" value="Metallophos"/>
    <property type="match status" value="1"/>
</dbReference>
<comment type="caution">
    <text evidence="2">The sequence shown here is derived from an EMBL/GenBank/DDBJ whole genome shotgun (WGS) entry which is preliminary data.</text>
</comment>
<gene>
    <name evidence="2" type="ORF">F7D25_09590</name>
</gene>
<dbReference type="InterPro" id="IPR029052">
    <property type="entry name" value="Metallo-depent_PP-like"/>
</dbReference>
<proteinExistence type="predicted"/>
<dbReference type="SUPFAM" id="SSF56300">
    <property type="entry name" value="Metallo-dependent phosphatases"/>
    <property type="match status" value="1"/>
</dbReference>
<dbReference type="Proteomes" id="UP000477980">
    <property type="component" value="Unassembled WGS sequence"/>
</dbReference>
<dbReference type="PANTHER" id="PTHR12905">
    <property type="entry name" value="METALLOPHOSPHOESTERASE"/>
    <property type="match status" value="1"/>
</dbReference>
<accession>A0A6G1VPU2</accession>
<dbReference type="Gene3D" id="3.60.21.10">
    <property type="match status" value="1"/>
</dbReference>
<evidence type="ECO:0000259" key="1">
    <source>
        <dbReference type="Pfam" id="PF00149"/>
    </source>
</evidence>
<evidence type="ECO:0000313" key="3">
    <source>
        <dbReference type="Proteomes" id="UP000477980"/>
    </source>
</evidence>
<organism evidence="2 3">
    <name type="scientific">Segatella copri</name>
    <dbReference type="NCBI Taxonomy" id="165179"/>
    <lineage>
        <taxon>Bacteria</taxon>
        <taxon>Pseudomonadati</taxon>
        <taxon>Bacteroidota</taxon>
        <taxon>Bacteroidia</taxon>
        <taxon>Bacteroidales</taxon>
        <taxon>Prevotellaceae</taxon>
        <taxon>Segatella</taxon>
    </lineage>
</organism>
<protein>
    <submittedName>
        <fullName evidence="2">Serine/threonine protein phosphatase</fullName>
    </submittedName>
</protein>
<reference evidence="2 3" key="1">
    <citation type="submission" date="2019-09" db="EMBL/GenBank/DDBJ databases">
        <title>Distinct polysaccharide growth profiles of human intestinal Prevotella copri isolates.</title>
        <authorList>
            <person name="Fehlner-Peach H."/>
            <person name="Magnabosco C."/>
            <person name="Raghavan V."/>
            <person name="Scher J.U."/>
            <person name="Tett A."/>
            <person name="Cox L.M."/>
            <person name="Gottsegen C."/>
            <person name="Watters A."/>
            <person name="Wiltshire- Gordon J.D."/>
            <person name="Segata N."/>
            <person name="Bonneau R."/>
            <person name="Littman D.R."/>
        </authorList>
    </citation>
    <scope>NUCLEOTIDE SEQUENCE [LARGE SCALE GENOMIC DNA]</scope>
    <source>
        <strain evidence="3">iAA917</strain>
    </source>
</reference>